<sequence>MSWAVLGLVMLVDLLGEFGLVATSAMNVSPFALLFNGLVGSLSWPLAAVGLAAAGVLLTWLGTVGIRRRDLRP</sequence>
<gene>
    <name evidence="2" type="ORF">SDC9_115373</name>
</gene>
<comment type="caution">
    <text evidence="2">The sequence shown here is derived from an EMBL/GenBank/DDBJ whole genome shotgun (WGS) entry which is preliminary data.</text>
</comment>
<organism evidence="2">
    <name type="scientific">bioreactor metagenome</name>
    <dbReference type="NCBI Taxonomy" id="1076179"/>
    <lineage>
        <taxon>unclassified sequences</taxon>
        <taxon>metagenomes</taxon>
        <taxon>ecological metagenomes</taxon>
    </lineage>
</organism>
<dbReference type="AlphaFoldDB" id="A0A645BSN4"/>
<dbReference type="EMBL" id="VSSQ01022258">
    <property type="protein sequence ID" value="MPM68440.1"/>
    <property type="molecule type" value="Genomic_DNA"/>
</dbReference>
<evidence type="ECO:0000256" key="1">
    <source>
        <dbReference type="SAM" id="Phobius"/>
    </source>
</evidence>
<keyword evidence="1" id="KW-0812">Transmembrane</keyword>
<protein>
    <submittedName>
        <fullName evidence="2">Uncharacterized protein</fullName>
    </submittedName>
</protein>
<keyword evidence="1" id="KW-1133">Transmembrane helix</keyword>
<evidence type="ECO:0000313" key="2">
    <source>
        <dbReference type="EMBL" id="MPM68440.1"/>
    </source>
</evidence>
<proteinExistence type="predicted"/>
<reference evidence="2" key="1">
    <citation type="submission" date="2019-08" db="EMBL/GenBank/DDBJ databases">
        <authorList>
            <person name="Kucharzyk K."/>
            <person name="Murdoch R.W."/>
            <person name="Higgins S."/>
            <person name="Loffler F."/>
        </authorList>
    </citation>
    <scope>NUCLEOTIDE SEQUENCE</scope>
</reference>
<keyword evidence="1" id="KW-0472">Membrane</keyword>
<accession>A0A645BSN4</accession>
<feature type="transmembrane region" description="Helical" evidence="1">
    <location>
        <begin position="43"/>
        <end position="66"/>
    </location>
</feature>
<name>A0A645BSN4_9ZZZZ</name>